<comment type="caution">
    <text evidence="1">The sequence shown here is derived from an EMBL/GenBank/DDBJ whole genome shotgun (WGS) entry which is preliminary data.</text>
</comment>
<keyword evidence="2" id="KW-1185">Reference proteome</keyword>
<organism evidence="1 2">
    <name type="scientific">Kluyvera georgiana ATCC 51603</name>
    <dbReference type="NCBI Taxonomy" id="1354264"/>
    <lineage>
        <taxon>Bacteria</taxon>
        <taxon>Pseudomonadati</taxon>
        <taxon>Pseudomonadota</taxon>
        <taxon>Gammaproteobacteria</taxon>
        <taxon>Enterobacterales</taxon>
        <taxon>Enterobacteriaceae</taxon>
        <taxon>Kluyvera</taxon>
    </lineage>
</organism>
<dbReference type="AlphaFoldDB" id="A0A1B7K568"/>
<gene>
    <name evidence="1" type="ORF">M989_01198</name>
</gene>
<evidence type="ECO:0000313" key="1">
    <source>
        <dbReference type="EMBL" id="OAT55269.1"/>
    </source>
</evidence>
<evidence type="ECO:0000313" key="2">
    <source>
        <dbReference type="Proteomes" id="UP000078386"/>
    </source>
</evidence>
<dbReference type="EMBL" id="LXEU01000027">
    <property type="protein sequence ID" value="OAT55269.1"/>
    <property type="molecule type" value="Genomic_DNA"/>
</dbReference>
<protein>
    <recommendedName>
        <fullName evidence="3">DUF3800 domain-containing protein</fullName>
    </recommendedName>
</protein>
<sequence>MYPFQRTVKNDVYTFYYDESNNVRKLYLSKQIDGYNVDHDEDKNTGVNFILGGIAHKGDSSTANFDALKKKIMLQSTAKEIKLKQIATGDFIYMLNSKKLTGFLEWLNESDLFIQYFNLNMEYWSYLDIIEDCVLFCMEKNLLRFYDEIQFRQYQDLHKDELYKVILNDKTSFIKELKSFDYPYLGGKEREFLKVMFNLTAEYAERIFNFPLSTQDEKLQINSLCDLLEMCIENGMEEFTFTLDERFDNEVRDNDNYILDAFTFFYRHRATEFSESKHRFDVEEIVKEEFDKQKKHDKELAKVDISFIVSDDNYFVQVSDVVAGLFQRYFHYINISKIVDVKTVRASLNPLQLKNLELFKSLIIKSDNENDSFLFYVMSKSEHEKHIAFTFPENA</sequence>
<accession>A0A1B7K568</accession>
<dbReference type="PATRIC" id="fig|1354264.4.peg.1249"/>
<dbReference type="InterPro" id="IPR024524">
    <property type="entry name" value="DUF3800"/>
</dbReference>
<name>A0A1B7K568_9ENTR</name>
<dbReference type="Proteomes" id="UP000078386">
    <property type="component" value="Unassembled WGS sequence"/>
</dbReference>
<evidence type="ECO:0008006" key="3">
    <source>
        <dbReference type="Google" id="ProtNLM"/>
    </source>
</evidence>
<proteinExistence type="predicted"/>
<reference evidence="1 2" key="1">
    <citation type="submission" date="2016-04" db="EMBL/GenBank/DDBJ databases">
        <title>ATOL: Assembling a taxonomically balanced genome-scale reconstruction of the evolutionary history of the Enterobacteriaceae.</title>
        <authorList>
            <person name="Plunkett G.III."/>
            <person name="Neeno-Eckwall E.C."/>
            <person name="Glasner J.D."/>
            <person name="Perna N.T."/>
        </authorList>
    </citation>
    <scope>NUCLEOTIDE SEQUENCE [LARGE SCALE GENOMIC DNA]</scope>
    <source>
        <strain evidence="1 2">ATCC 51603</strain>
    </source>
</reference>
<dbReference type="RefSeq" id="WP_083965127.1">
    <property type="nucleotide sequence ID" value="NZ_LXEU01000027.1"/>
</dbReference>
<dbReference type="Pfam" id="PF12686">
    <property type="entry name" value="DUF3800"/>
    <property type="match status" value="1"/>
</dbReference>